<dbReference type="EMBL" id="AGWM01000011">
    <property type="protein sequence ID" value="EPD26650.1"/>
    <property type="molecule type" value="Genomic_DNA"/>
</dbReference>
<dbReference type="PATRIC" id="fig|883067.3.peg.1248"/>
<evidence type="ECO:0008006" key="3">
    <source>
        <dbReference type="Google" id="ProtNLM"/>
    </source>
</evidence>
<name>S2VKX5_9ACTO</name>
<sequence>MLGNMTFIRNRAAHLEPVFRRNVAKDITEARHLMHWVNPEALLWFDDTLNIDDVISR</sequence>
<evidence type="ECO:0000313" key="2">
    <source>
        <dbReference type="Proteomes" id="UP000014393"/>
    </source>
</evidence>
<accession>S2VKX5</accession>
<evidence type="ECO:0000313" key="1">
    <source>
        <dbReference type="EMBL" id="EPD26650.1"/>
    </source>
</evidence>
<protein>
    <recommendedName>
        <fullName evidence="3">Abi-like protein</fullName>
    </recommendedName>
</protein>
<dbReference type="Proteomes" id="UP000014393">
    <property type="component" value="Unassembled WGS sequence"/>
</dbReference>
<keyword evidence="2" id="KW-1185">Reference proteome</keyword>
<organism evidence="1 2">
    <name type="scientific">Actinotignum schaalii FB123-CNA-2</name>
    <dbReference type="NCBI Taxonomy" id="883067"/>
    <lineage>
        <taxon>Bacteria</taxon>
        <taxon>Bacillati</taxon>
        <taxon>Actinomycetota</taxon>
        <taxon>Actinomycetes</taxon>
        <taxon>Actinomycetales</taxon>
        <taxon>Actinomycetaceae</taxon>
        <taxon>Actinotignum</taxon>
    </lineage>
</organism>
<proteinExistence type="predicted"/>
<reference evidence="1 2" key="1">
    <citation type="submission" date="2013-05" db="EMBL/GenBank/DDBJ databases">
        <title>The Genome Sequence of Actinobaculum schaalii FB123-CNA2.</title>
        <authorList>
            <consortium name="The Broad Institute Genomics Platform"/>
            <person name="Earl A."/>
            <person name="Ward D."/>
            <person name="Feldgarden M."/>
            <person name="Gevers D."/>
            <person name="Saerens B."/>
            <person name="Vaneechoutte M."/>
            <person name="Walker B."/>
            <person name="Young S."/>
            <person name="Zeng Q."/>
            <person name="Gargeya S."/>
            <person name="Fitzgerald M."/>
            <person name="Haas B."/>
            <person name="Abouelleil A."/>
            <person name="Allen A.W."/>
            <person name="Alvarado L."/>
            <person name="Arachchi H.M."/>
            <person name="Berlin A.M."/>
            <person name="Chapman S.B."/>
            <person name="Gainer-Dewar J."/>
            <person name="Goldberg J."/>
            <person name="Griggs A."/>
            <person name="Gujja S."/>
            <person name="Hansen M."/>
            <person name="Howarth C."/>
            <person name="Imamovic A."/>
            <person name="Ireland A."/>
            <person name="Larimer J."/>
            <person name="McCowan C."/>
            <person name="Murphy C."/>
            <person name="Pearson M."/>
            <person name="Poon T.W."/>
            <person name="Priest M."/>
            <person name="Roberts A."/>
            <person name="Saif S."/>
            <person name="Shea T."/>
            <person name="Sisk P."/>
            <person name="Sykes S."/>
            <person name="Wortman J."/>
            <person name="Nusbaum C."/>
            <person name="Birren B."/>
        </authorList>
    </citation>
    <scope>NUCLEOTIDE SEQUENCE [LARGE SCALE GENOMIC DNA]</scope>
    <source>
        <strain evidence="1 2">FB123-CNA-2</strain>
    </source>
</reference>
<gene>
    <name evidence="1" type="ORF">HMPREF9237_01275</name>
</gene>
<dbReference type="HOGENOM" id="CLU_2986206_0_0_11"/>
<dbReference type="AlphaFoldDB" id="S2VKX5"/>
<comment type="caution">
    <text evidence="1">The sequence shown here is derived from an EMBL/GenBank/DDBJ whole genome shotgun (WGS) entry which is preliminary data.</text>
</comment>